<accession>A0ABN6YU24</accession>
<name>A0ABN6YU24_9MICO</name>
<sequence>MVEICSPSSPSDSNGWDTPIPAGSSPIQTPPTWIVIDDDHPGAAGESAAAGAAGAATTAAASSAGTAMRMRFMKVSSSLVKETLPPSTARAHRVRGGLWTAVADRDRVWTTGAGARRAAG</sequence>
<evidence type="ECO:0000313" key="2">
    <source>
        <dbReference type="EMBL" id="BDZ58928.1"/>
    </source>
</evidence>
<evidence type="ECO:0000256" key="1">
    <source>
        <dbReference type="SAM" id="MobiDB-lite"/>
    </source>
</evidence>
<protein>
    <submittedName>
        <fullName evidence="2">Uncharacterized protein</fullName>
    </submittedName>
</protein>
<dbReference type="EMBL" id="AP027735">
    <property type="protein sequence ID" value="BDZ58928.1"/>
    <property type="molecule type" value="Genomic_DNA"/>
</dbReference>
<feature type="region of interest" description="Disordered" evidence="1">
    <location>
        <begin position="1"/>
        <end position="30"/>
    </location>
</feature>
<reference evidence="2" key="1">
    <citation type="journal article" date="2014" name="Int. J. Syst. Evol. Microbiol.">
        <title>Complete genome of a new Firmicutes species belonging to the dominant human colonic microbiota ('Ruminococcus bicirculans') reveals two chromosomes and a selective capacity to utilize plant glucans.</title>
        <authorList>
            <consortium name="NISC Comparative Sequencing Program"/>
            <person name="Wegmann U."/>
            <person name="Louis P."/>
            <person name="Goesmann A."/>
            <person name="Henrissat B."/>
            <person name="Duncan S.H."/>
            <person name="Flint H.J."/>
        </authorList>
    </citation>
    <scope>NUCLEOTIDE SEQUENCE</scope>
    <source>
        <strain evidence="2">NBRC 110608</strain>
    </source>
</reference>
<organism evidence="2">
    <name type="scientific">Barrientosiimonas endolithica</name>
    <dbReference type="NCBI Taxonomy" id="1535208"/>
    <lineage>
        <taxon>Bacteria</taxon>
        <taxon>Bacillati</taxon>
        <taxon>Actinomycetota</taxon>
        <taxon>Actinomycetes</taxon>
        <taxon>Micrococcales</taxon>
        <taxon>Dermacoccaceae</taxon>
        <taxon>Barrientosiimonas</taxon>
    </lineage>
</organism>
<proteinExistence type="predicted"/>
<reference evidence="2" key="2">
    <citation type="submission" date="2023-02" db="EMBL/GenBank/DDBJ databases">
        <authorList>
            <person name="Sun Q."/>
            <person name="Mori K."/>
        </authorList>
    </citation>
    <scope>NUCLEOTIDE SEQUENCE</scope>
    <source>
        <strain evidence="2">NBRC 110608</strain>
    </source>
</reference>
<gene>
    <name evidence="2" type="ORF">GCM10025872_25850</name>
</gene>
<feature type="compositionally biased region" description="Polar residues" evidence="1">
    <location>
        <begin position="1"/>
        <end position="16"/>
    </location>
</feature>